<accession>A0ABQ6FDD1</accession>
<gene>
    <name evidence="1" type="ORF">GCM10007933_19650</name>
</gene>
<proteinExistence type="predicted"/>
<organism evidence="1 2">
    <name type="scientific">Zoogloea oryzae</name>
    <dbReference type="NCBI Taxonomy" id="310767"/>
    <lineage>
        <taxon>Bacteria</taxon>
        <taxon>Pseudomonadati</taxon>
        <taxon>Pseudomonadota</taxon>
        <taxon>Betaproteobacteria</taxon>
        <taxon>Rhodocyclales</taxon>
        <taxon>Zoogloeaceae</taxon>
        <taxon>Zoogloea</taxon>
    </lineage>
</organism>
<name>A0ABQ6FDD1_9RHOO</name>
<evidence type="ECO:0000313" key="2">
    <source>
        <dbReference type="Proteomes" id="UP001157167"/>
    </source>
</evidence>
<reference evidence="2" key="1">
    <citation type="journal article" date="2019" name="Int. J. Syst. Evol. Microbiol.">
        <title>The Global Catalogue of Microorganisms (GCM) 10K type strain sequencing project: providing services to taxonomists for standard genome sequencing and annotation.</title>
        <authorList>
            <consortium name="The Broad Institute Genomics Platform"/>
            <consortium name="The Broad Institute Genome Sequencing Center for Infectious Disease"/>
            <person name="Wu L."/>
            <person name="Ma J."/>
        </authorList>
    </citation>
    <scope>NUCLEOTIDE SEQUENCE [LARGE SCALE GENOMIC DNA]</scope>
    <source>
        <strain evidence="2">NBRC 102407</strain>
    </source>
</reference>
<keyword evidence="2" id="KW-1185">Reference proteome</keyword>
<protein>
    <submittedName>
        <fullName evidence="1">Uncharacterized protein</fullName>
    </submittedName>
</protein>
<sequence length="73" mass="7842">MRPTGRPAPSRVVTTVTPVGNMPSVSRKARTAGSFLGAFMMKSDWPGKFAARQPVWGGAIITRRPASVEGMLR</sequence>
<dbReference type="EMBL" id="BSPX01000026">
    <property type="protein sequence ID" value="GLT22505.1"/>
    <property type="molecule type" value="Genomic_DNA"/>
</dbReference>
<comment type="caution">
    <text evidence="1">The sequence shown here is derived from an EMBL/GenBank/DDBJ whole genome shotgun (WGS) entry which is preliminary data.</text>
</comment>
<dbReference type="Proteomes" id="UP001157167">
    <property type="component" value="Unassembled WGS sequence"/>
</dbReference>
<evidence type="ECO:0000313" key="1">
    <source>
        <dbReference type="EMBL" id="GLT22505.1"/>
    </source>
</evidence>